<evidence type="ECO:0000313" key="2">
    <source>
        <dbReference type="EMBL" id="KAJ8573743.1"/>
    </source>
</evidence>
<feature type="compositionally biased region" description="Basic and acidic residues" evidence="1">
    <location>
        <begin position="72"/>
        <end position="81"/>
    </location>
</feature>
<feature type="region of interest" description="Disordered" evidence="1">
    <location>
        <begin position="65"/>
        <end position="111"/>
    </location>
</feature>
<organism evidence="2 3">
    <name type="scientific">Anisodus acutangulus</name>
    <dbReference type="NCBI Taxonomy" id="402998"/>
    <lineage>
        <taxon>Eukaryota</taxon>
        <taxon>Viridiplantae</taxon>
        <taxon>Streptophyta</taxon>
        <taxon>Embryophyta</taxon>
        <taxon>Tracheophyta</taxon>
        <taxon>Spermatophyta</taxon>
        <taxon>Magnoliopsida</taxon>
        <taxon>eudicotyledons</taxon>
        <taxon>Gunneridae</taxon>
        <taxon>Pentapetalae</taxon>
        <taxon>asterids</taxon>
        <taxon>lamiids</taxon>
        <taxon>Solanales</taxon>
        <taxon>Solanaceae</taxon>
        <taxon>Solanoideae</taxon>
        <taxon>Hyoscyameae</taxon>
        <taxon>Anisodus</taxon>
    </lineage>
</organism>
<feature type="compositionally biased region" description="Basic and acidic residues" evidence="1">
    <location>
        <begin position="1"/>
        <end position="23"/>
    </location>
</feature>
<gene>
    <name evidence="2" type="ORF">K7X08_010254</name>
</gene>
<feature type="compositionally biased region" description="Basic and acidic residues" evidence="1">
    <location>
        <begin position="90"/>
        <end position="111"/>
    </location>
</feature>
<feature type="compositionally biased region" description="Basic residues" evidence="1">
    <location>
        <begin position="24"/>
        <end position="45"/>
    </location>
</feature>
<dbReference type="Proteomes" id="UP001152561">
    <property type="component" value="Unassembled WGS sequence"/>
</dbReference>
<dbReference type="AlphaFoldDB" id="A0A9Q1RVK4"/>
<name>A0A9Q1RVK4_9SOLA</name>
<dbReference type="EMBL" id="JAJAGQ010000001">
    <property type="protein sequence ID" value="KAJ8573743.1"/>
    <property type="molecule type" value="Genomic_DNA"/>
</dbReference>
<evidence type="ECO:0000313" key="3">
    <source>
        <dbReference type="Proteomes" id="UP001152561"/>
    </source>
</evidence>
<keyword evidence="3" id="KW-1185">Reference proteome</keyword>
<protein>
    <submittedName>
        <fullName evidence="2">Uncharacterized protein</fullName>
    </submittedName>
</protein>
<comment type="caution">
    <text evidence="2">The sequence shown here is derived from an EMBL/GenBank/DDBJ whole genome shotgun (WGS) entry which is preliminary data.</text>
</comment>
<proteinExistence type="predicted"/>
<feature type="region of interest" description="Disordered" evidence="1">
    <location>
        <begin position="1"/>
        <end position="49"/>
    </location>
</feature>
<evidence type="ECO:0000256" key="1">
    <source>
        <dbReference type="SAM" id="MobiDB-lite"/>
    </source>
</evidence>
<accession>A0A9Q1RVK4</accession>
<reference evidence="3" key="1">
    <citation type="journal article" date="2023" name="Proc. Natl. Acad. Sci. U.S.A.">
        <title>Genomic and structural basis for evolution of tropane alkaloid biosynthesis.</title>
        <authorList>
            <person name="Wanga Y.-J."/>
            <person name="Taina T."/>
            <person name="Yua J.-Y."/>
            <person name="Lia J."/>
            <person name="Xua B."/>
            <person name="Chenc J."/>
            <person name="D'Auriad J.C."/>
            <person name="Huanga J.-P."/>
            <person name="Huanga S.-X."/>
        </authorList>
    </citation>
    <scope>NUCLEOTIDE SEQUENCE [LARGE SCALE GENOMIC DNA]</scope>
    <source>
        <strain evidence="3">cv. KIB-2019</strain>
    </source>
</reference>
<sequence>MKNEIRNRKGRHEDRWGNNDYDKGKRKRKVKKHPTVKNRARTRSRKNVEVIPSVNTIESVENVVVDDEAEIEHENEKFGDRDESDNEREESDKGACHKNNGAKEGDQVDVDRGATFPCPSYKETYQAFMMDFVPLGQDFSDKRIDRMRKELKGATTITRAEAARGVGDVFGGGSGDGVGPYGSVDVDGVSAGGIGTLRYTVICSHCVHESLTLNKVLEDVANIQVAHVTILHRIEQLGKSNLKGGIHEQSLEGSAVKTVKTLDLYKPIDIEKKAYLSWINMRSDGQHIDYTVNMDFTWFKYLSRPENWLTDDVS</sequence>